<dbReference type="EMBL" id="FUHW01000038">
    <property type="protein sequence ID" value="SJM68643.1"/>
    <property type="molecule type" value="Genomic_DNA"/>
</dbReference>
<keyword evidence="4" id="KW-1185">Reference proteome</keyword>
<sequence>MRAMTYSKYGSNDVLELTELDLPKVGPGEVRIRVTHASVNPVDWKIMSGGLDGLMDAYFPVIPGWDVAGVVDTVGPDVPEFTSGDRVAAYARKQVVSGGTFAEYVTVFAADVAAIPAGVPNATAAALPLAGLTAQRSLEALDLRPGERLLVHAASGGVGTLAAQLAISAGAEVVGTASAANHEKLSALGVTPVSYGDGLSQRLREMAPEGFDKVADYAGGVLETTLSVLKEGGRHVSIADPTVTEHGGRWLWVRPDGPRLGELLARVAAGTLDVAIGGVYGLEETAAAFSASQQGTARGKLVLHIAD</sequence>
<keyword evidence="1" id="KW-0521">NADP</keyword>
<proteinExistence type="predicted"/>
<dbReference type="PANTHER" id="PTHR44154">
    <property type="entry name" value="QUINONE OXIDOREDUCTASE"/>
    <property type="match status" value="1"/>
</dbReference>
<keyword evidence="3" id="KW-0456">Lyase</keyword>
<reference evidence="3 4" key="1">
    <citation type="submission" date="2017-02" db="EMBL/GenBank/DDBJ databases">
        <authorList>
            <person name="Peterson S.W."/>
        </authorList>
    </citation>
    <scope>NUCLEOTIDE SEQUENCE [LARGE SCALE GENOMIC DNA]</scope>
    <source>
        <strain evidence="3 4">B Ar 00.02</strain>
    </source>
</reference>
<dbReference type="PANTHER" id="PTHR44154:SF1">
    <property type="entry name" value="QUINONE OXIDOREDUCTASE"/>
    <property type="match status" value="1"/>
</dbReference>
<dbReference type="SUPFAM" id="SSF50129">
    <property type="entry name" value="GroES-like"/>
    <property type="match status" value="1"/>
</dbReference>
<dbReference type="Gene3D" id="3.90.180.10">
    <property type="entry name" value="Medium-chain alcohol dehydrogenases, catalytic domain"/>
    <property type="match status" value="1"/>
</dbReference>
<dbReference type="AlphaFoldDB" id="A0A1R4GKM7"/>
<dbReference type="CDD" id="cd05289">
    <property type="entry name" value="MDR_like_2"/>
    <property type="match status" value="1"/>
</dbReference>
<protein>
    <submittedName>
        <fullName evidence="3">Bifunctional protein: zinc-containing alcohol dehydrogenase quinone oxidoreductase ( NADPH:quinone reductase) Similar to arginate lyase</fullName>
        <ecNumber evidence="3">1.1.1.-</ecNumber>
    </submittedName>
</protein>
<dbReference type="GO" id="GO:0016829">
    <property type="term" value="F:lyase activity"/>
    <property type="evidence" value="ECO:0007669"/>
    <property type="project" value="UniProtKB-KW"/>
</dbReference>
<dbReference type="Proteomes" id="UP000195913">
    <property type="component" value="Unassembled WGS sequence"/>
</dbReference>
<dbReference type="InterPro" id="IPR051603">
    <property type="entry name" value="Zinc-ADH_QOR/CCCR"/>
</dbReference>
<evidence type="ECO:0000259" key="2">
    <source>
        <dbReference type="SMART" id="SM00829"/>
    </source>
</evidence>
<dbReference type="InterPro" id="IPR011032">
    <property type="entry name" value="GroES-like_sf"/>
</dbReference>
<dbReference type="EC" id="1.1.1.-" evidence="3"/>
<dbReference type="SUPFAM" id="SSF51735">
    <property type="entry name" value="NAD(P)-binding Rossmann-fold domains"/>
    <property type="match status" value="1"/>
</dbReference>
<dbReference type="Pfam" id="PF08240">
    <property type="entry name" value="ADH_N"/>
    <property type="match status" value="1"/>
</dbReference>
<dbReference type="InterPro" id="IPR020843">
    <property type="entry name" value="ER"/>
</dbReference>
<dbReference type="InterPro" id="IPR036291">
    <property type="entry name" value="NAD(P)-bd_dom_sf"/>
</dbReference>
<dbReference type="SMART" id="SM00829">
    <property type="entry name" value="PKS_ER"/>
    <property type="match status" value="1"/>
</dbReference>
<dbReference type="InterPro" id="IPR013154">
    <property type="entry name" value="ADH-like_N"/>
</dbReference>
<dbReference type="GO" id="GO:0016491">
    <property type="term" value="F:oxidoreductase activity"/>
    <property type="evidence" value="ECO:0007669"/>
    <property type="project" value="UniProtKB-KW"/>
</dbReference>
<gene>
    <name evidence="3" type="ORF">FM101_11170</name>
</gene>
<keyword evidence="3" id="KW-0560">Oxidoreductase</keyword>
<dbReference type="Gene3D" id="3.40.50.720">
    <property type="entry name" value="NAD(P)-binding Rossmann-like Domain"/>
    <property type="match status" value="1"/>
</dbReference>
<accession>A0A1R4GKM7</accession>
<organism evidence="3 4">
    <name type="scientific">Arthrobacter rhombi</name>
    <dbReference type="NCBI Taxonomy" id="71253"/>
    <lineage>
        <taxon>Bacteria</taxon>
        <taxon>Bacillati</taxon>
        <taxon>Actinomycetota</taxon>
        <taxon>Actinomycetes</taxon>
        <taxon>Micrococcales</taxon>
        <taxon>Micrococcaceae</taxon>
        <taxon>Arthrobacter</taxon>
    </lineage>
</organism>
<evidence type="ECO:0000256" key="1">
    <source>
        <dbReference type="ARBA" id="ARBA00022857"/>
    </source>
</evidence>
<evidence type="ECO:0000313" key="4">
    <source>
        <dbReference type="Proteomes" id="UP000195913"/>
    </source>
</evidence>
<name>A0A1R4GKM7_9MICC</name>
<dbReference type="Pfam" id="PF13602">
    <property type="entry name" value="ADH_zinc_N_2"/>
    <property type="match status" value="1"/>
</dbReference>
<evidence type="ECO:0000313" key="3">
    <source>
        <dbReference type="EMBL" id="SJM68643.1"/>
    </source>
</evidence>
<feature type="domain" description="Enoyl reductase (ER)" evidence="2">
    <location>
        <begin position="10"/>
        <end position="303"/>
    </location>
</feature>